<dbReference type="EMBL" id="AZHW01000528">
    <property type="protein sequence ID" value="ETW98720.1"/>
    <property type="molecule type" value="Genomic_DNA"/>
</dbReference>
<comment type="caution">
    <text evidence="2">The sequence shown here is derived from an EMBL/GenBank/DDBJ whole genome shotgun (WGS) entry which is preliminary data.</text>
</comment>
<evidence type="ECO:0000313" key="2">
    <source>
        <dbReference type="EMBL" id="ETW98720.1"/>
    </source>
</evidence>
<reference evidence="2 3" key="1">
    <citation type="journal article" date="2014" name="Nature">
        <title>An environmental bacterial taxon with a large and distinct metabolic repertoire.</title>
        <authorList>
            <person name="Wilson M.C."/>
            <person name="Mori T."/>
            <person name="Ruckert C."/>
            <person name="Uria A.R."/>
            <person name="Helf M.J."/>
            <person name="Takada K."/>
            <person name="Gernert C."/>
            <person name="Steffens U.A."/>
            <person name="Heycke N."/>
            <person name="Schmitt S."/>
            <person name="Rinke C."/>
            <person name="Helfrich E.J."/>
            <person name="Brachmann A.O."/>
            <person name="Gurgui C."/>
            <person name="Wakimoto T."/>
            <person name="Kracht M."/>
            <person name="Crusemann M."/>
            <person name="Hentschel U."/>
            <person name="Abe I."/>
            <person name="Matsunaga S."/>
            <person name="Kalinowski J."/>
            <person name="Takeyama H."/>
            <person name="Piel J."/>
        </authorList>
    </citation>
    <scope>NUCLEOTIDE SEQUENCE [LARGE SCALE GENOMIC DNA]</scope>
    <source>
        <strain evidence="3">TSY1</strain>
    </source>
</reference>
<dbReference type="InterPro" id="IPR006842">
    <property type="entry name" value="Transposase_31"/>
</dbReference>
<name>W4LLY2_ENTF1</name>
<accession>W4LLY2</accession>
<dbReference type="Pfam" id="PF04754">
    <property type="entry name" value="Transposase_31"/>
    <property type="match status" value="1"/>
</dbReference>
<evidence type="ECO:0000313" key="3">
    <source>
        <dbReference type="Proteomes" id="UP000019141"/>
    </source>
</evidence>
<dbReference type="HOGENOM" id="CLU_1233169_0_0_7"/>
<keyword evidence="3" id="KW-1185">Reference proteome</keyword>
<dbReference type="InterPro" id="IPR051699">
    <property type="entry name" value="Rpn/YhgA-like_nuclease"/>
</dbReference>
<dbReference type="PANTHER" id="PTHR34611:SF2">
    <property type="entry name" value="INACTIVE RECOMBINATION-PROMOTING NUCLEASE-LIKE PROTEIN RPNE-RELATED"/>
    <property type="match status" value="1"/>
</dbReference>
<dbReference type="GO" id="GO:0006310">
    <property type="term" value="P:DNA recombination"/>
    <property type="evidence" value="ECO:0007669"/>
    <property type="project" value="TreeGrafter"/>
</dbReference>
<feature type="domain" description="Transposase (putative) YhgA-like" evidence="1">
    <location>
        <begin position="7"/>
        <end position="202"/>
    </location>
</feature>
<proteinExistence type="predicted"/>
<sequence>MADIIHNPHDKLVQAVLGDVASATSFLQTHLPETLSETLNWPTLQRLDASFVDEALRSSEADLLYEVQSLSGEDSVWLYLLVEHQSSVDSWMRLRLLKYCCRIWEMQLSAEPKPKTLRPIVPLVFYQGERAWSPSTEFAGLFPESVRHWPWVPRFAHELIDQSSLHVDAVAGEVKVQIMQLLLLAAYHRAEGWMERVAQLWVSLSDTASSGGLNYVQVFVLYVLATQEPEVVSWFGEVLGGALGDSYTP</sequence>
<dbReference type="GO" id="GO:1990238">
    <property type="term" value="F:double-stranded DNA endonuclease activity"/>
    <property type="evidence" value="ECO:0007669"/>
    <property type="project" value="TreeGrafter"/>
</dbReference>
<dbReference type="Proteomes" id="UP000019141">
    <property type="component" value="Unassembled WGS sequence"/>
</dbReference>
<gene>
    <name evidence="2" type="ORF">ETSY1_17700</name>
</gene>
<dbReference type="PANTHER" id="PTHR34611">
    <property type="match status" value="1"/>
</dbReference>
<dbReference type="AlphaFoldDB" id="W4LLY2"/>
<protein>
    <recommendedName>
        <fullName evidence="1">Transposase (putative) YhgA-like domain-containing protein</fullName>
    </recommendedName>
</protein>
<organism evidence="2 3">
    <name type="scientific">Entotheonella factor</name>
    <dbReference type="NCBI Taxonomy" id="1429438"/>
    <lineage>
        <taxon>Bacteria</taxon>
        <taxon>Pseudomonadati</taxon>
        <taxon>Nitrospinota/Tectimicrobiota group</taxon>
        <taxon>Candidatus Tectimicrobiota</taxon>
        <taxon>Candidatus Entotheonellia</taxon>
        <taxon>Candidatus Entotheonellales</taxon>
        <taxon>Candidatus Entotheonellaceae</taxon>
        <taxon>Candidatus Entotheonella</taxon>
    </lineage>
</organism>
<evidence type="ECO:0000259" key="1">
    <source>
        <dbReference type="Pfam" id="PF04754"/>
    </source>
</evidence>